<keyword evidence="1" id="KW-1133">Transmembrane helix</keyword>
<evidence type="ECO:0000256" key="1">
    <source>
        <dbReference type="SAM" id="Phobius"/>
    </source>
</evidence>
<evidence type="ECO:0000313" key="3">
    <source>
        <dbReference type="Proteomes" id="UP000218968"/>
    </source>
</evidence>
<dbReference type="AlphaFoldDB" id="A0A290XG59"/>
<evidence type="ECO:0008006" key="4">
    <source>
        <dbReference type="Google" id="ProtNLM"/>
    </source>
</evidence>
<feature type="transmembrane region" description="Helical" evidence="1">
    <location>
        <begin position="78"/>
        <end position="98"/>
    </location>
</feature>
<keyword evidence="1" id="KW-0472">Membrane</keyword>
<feature type="transmembrane region" description="Helical" evidence="1">
    <location>
        <begin position="118"/>
        <end position="136"/>
    </location>
</feature>
<sequence length="188" mass="19837">MRRPDLVLCAAAHACSLLTLLIAAALTGVPAAAPLALPGATGMPLSWVFNVLAWIGPGLVVAAVALRLRGRLPRSGMGAGIALRLMLLAALAFAAQGLLPLDPEALDAGMSRWHAATWMVWMLAFVAAALLSGIALPSVRWPSLILCATVAICLFAPMLVGPEIATRLALACWWAWTLLLAWRLPRQH</sequence>
<keyword evidence="3" id="KW-1185">Reference proteome</keyword>
<feature type="transmembrane region" description="Helical" evidence="1">
    <location>
        <begin position="143"/>
        <end position="160"/>
    </location>
</feature>
<reference evidence="3" key="1">
    <citation type="submission" date="2017-09" db="EMBL/GenBank/DDBJ databases">
        <title>Luteimonas liuhanmingii sp.nov., isolated from the intestinal contents of Tibetan Plateau Pika in Yushu, Qinghai Province, China.</title>
        <authorList>
            <person name="Gui Z."/>
        </authorList>
    </citation>
    <scope>NUCLEOTIDE SEQUENCE [LARGE SCALE GENOMIC DNA]</scope>
    <source>
        <strain evidence="3">100111</strain>
    </source>
</reference>
<evidence type="ECO:0000313" key="2">
    <source>
        <dbReference type="EMBL" id="ATD68069.1"/>
    </source>
</evidence>
<proteinExistence type="predicted"/>
<protein>
    <recommendedName>
        <fullName evidence="4">DUF998 domain-containing protein</fullName>
    </recommendedName>
</protein>
<dbReference type="EMBL" id="CP023406">
    <property type="protein sequence ID" value="ATD68069.1"/>
    <property type="molecule type" value="Genomic_DNA"/>
</dbReference>
<accession>A0A290XG59</accession>
<organism evidence="2 3">
    <name type="scientific">Luteimonas chenhongjianii</name>
    <dbReference type="NCBI Taxonomy" id="2006110"/>
    <lineage>
        <taxon>Bacteria</taxon>
        <taxon>Pseudomonadati</taxon>
        <taxon>Pseudomonadota</taxon>
        <taxon>Gammaproteobacteria</taxon>
        <taxon>Lysobacterales</taxon>
        <taxon>Lysobacteraceae</taxon>
        <taxon>Luteimonas</taxon>
    </lineage>
</organism>
<dbReference type="OrthoDB" id="6024885at2"/>
<name>A0A290XG59_9GAMM</name>
<dbReference type="KEGG" id="lum:CNR27_12030"/>
<dbReference type="Proteomes" id="UP000218968">
    <property type="component" value="Chromosome"/>
</dbReference>
<gene>
    <name evidence="2" type="ORF">CNR27_12030</name>
</gene>
<feature type="transmembrane region" description="Helical" evidence="1">
    <location>
        <begin position="47"/>
        <end position="66"/>
    </location>
</feature>
<dbReference type="RefSeq" id="WP_096299095.1">
    <property type="nucleotide sequence ID" value="NZ_CP023406.1"/>
</dbReference>
<keyword evidence="1" id="KW-0812">Transmembrane</keyword>